<gene>
    <name evidence="3" type="ORF">HMPREF0650_1574</name>
</gene>
<organism evidence="3 4">
    <name type="scientific">Hoylesella buccalis ATCC 35310</name>
    <dbReference type="NCBI Taxonomy" id="679190"/>
    <lineage>
        <taxon>Bacteria</taxon>
        <taxon>Pseudomonadati</taxon>
        <taxon>Bacteroidota</taxon>
        <taxon>Bacteroidia</taxon>
        <taxon>Bacteroidales</taxon>
        <taxon>Prevotellaceae</taxon>
        <taxon>Hoylesella</taxon>
    </lineage>
</organism>
<evidence type="ECO:0000313" key="3">
    <source>
        <dbReference type="EMBL" id="EFA92004.1"/>
    </source>
</evidence>
<reference evidence="3 4" key="1">
    <citation type="submission" date="2009-12" db="EMBL/GenBank/DDBJ databases">
        <title>Genome Sequence of Prevotella buccalis ATCC 35310.</title>
        <authorList>
            <person name="Durkin A.S."/>
            <person name="Madupu R."/>
            <person name="Torralba M."/>
            <person name="Methe B."/>
            <person name="Sutton G."/>
            <person name="Strausberg R.L."/>
            <person name="Nelson K.E."/>
        </authorList>
    </citation>
    <scope>NUCLEOTIDE SEQUENCE [LARGE SCALE GENOMIC DNA]</scope>
    <source>
        <strain evidence="3 4">ATCC 35310</strain>
    </source>
</reference>
<dbReference type="Proteomes" id="UP000005283">
    <property type="component" value="Unassembled WGS sequence"/>
</dbReference>
<dbReference type="InterPro" id="IPR011990">
    <property type="entry name" value="TPR-like_helical_dom_sf"/>
</dbReference>
<evidence type="ECO:0000256" key="1">
    <source>
        <dbReference type="SAM" id="MobiDB-lite"/>
    </source>
</evidence>
<keyword evidence="2" id="KW-0472">Membrane</keyword>
<keyword evidence="2" id="KW-1133">Transmembrane helix</keyword>
<evidence type="ECO:0000313" key="4">
    <source>
        <dbReference type="Proteomes" id="UP000005283"/>
    </source>
</evidence>
<dbReference type="Gene3D" id="1.25.40.10">
    <property type="entry name" value="Tetratricopeptide repeat domain"/>
    <property type="match status" value="1"/>
</dbReference>
<proteinExistence type="predicted"/>
<comment type="caution">
    <text evidence="3">The sequence shown here is derived from an EMBL/GenBank/DDBJ whole genome shotgun (WGS) entry which is preliminary data.</text>
</comment>
<sequence length="490" mass="56096">MLLSATLLLGACNPSSQKSALPAPEQQARTYIDSALQYIDQHNLKAAMVQLKQAERLIPALDSAKTIFHIYQYIGWINENSGANELALQYQNRALKYAMTYGKPEHIVDVLVNKANTFFNMELPDSARNATKTAMLYYHKVGRGQQSVIQKHLAHYDLLRDSLASAEHHAYQAFMLAQDSSALGNALTLLSQIYTRQDQPEKVRLVMSMMSKKNNSTMAYNRLLAETHLHETHGDYRKAYESMLRLKALDDSLYSEKTHTDIIKVQNDYDNAVLQLDRARQRYRYSVVIIALLLLLFVLSYWYYRRNHQLYKRFQEQIADIKDELHTRLSAKNLTIEEMKQAMDSRLKELEQLKHKLPPAMQADRNYESVAQIKLGIDVLDAILHNGNISQFGKKEQVAVTCIMPNIDAELAELLNNQSLALTPKETFFCIMERNGMADSEKAKAFCCSEQAVRSTKSRLTKKLRSMPHLHGMAPVPRPTSPVQRDMENR</sequence>
<keyword evidence="4" id="KW-1185">Reference proteome</keyword>
<accession>D1W5Y7</accession>
<name>D1W5Y7_9BACT</name>
<dbReference type="EMBL" id="ADEG01000058">
    <property type="protein sequence ID" value="EFA92004.1"/>
    <property type="molecule type" value="Genomic_DNA"/>
</dbReference>
<keyword evidence="2" id="KW-0812">Transmembrane</keyword>
<dbReference type="SUPFAM" id="SSF48452">
    <property type="entry name" value="TPR-like"/>
    <property type="match status" value="1"/>
</dbReference>
<protein>
    <submittedName>
        <fullName evidence="3">Tetratricopeptide repeat protein</fullName>
    </submittedName>
</protein>
<dbReference type="AlphaFoldDB" id="D1W5Y7"/>
<evidence type="ECO:0000256" key="2">
    <source>
        <dbReference type="SAM" id="Phobius"/>
    </source>
</evidence>
<feature type="region of interest" description="Disordered" evidence="1">
    <location>
        <begin position="469"/>
        <end position="490"/>
    </location>
</feature>
<feature type="transmembrane region" description="Helical" evidence="2">
    <location>
        <begin position="283"/>
        <end position="304"/>
    </location>
</feature>